<dbReference type="EMBL" id="ML975269">
    <property type="protein sequence ID" value="KAF1836769.1"/>
    <property type="molecule type" value="Genomic_DNA"/>
</dbReference>
<evidence type="ECO:0000313" key="2">
    <source>
        <dbReference type="EMBL" id="KAF1836769.1"/>
    </source>
</evidence>
<evidence type="ECO:0000313" key="3">
    <source>
        <dbReference type="Proteomes" id="UP000800040"/>
    </source>
</evidence>
<feature type="compositionally biased region" description="Basic and acidic residues" evidence="1">
    <location>
        <begin position="7"/>
        <end position="28"/>
    </location>
</feature>
<name>A0A6A5KLU4_9PLEO</name>
<accession>A0A6A5KLU4</accession>
<reference evidence="2" key="1">
    <citation type="submission" date="2020-01" db="EMBL/GenBank/DDBJ databases">
        <authorList>
            <consortium name="DOE Joint Genome Institute"/>
            <person name="Haridas S."/>
            <person name="Albert R."/>
            <person name="Binder M."/>
            <person name="Bloem J."/>
            <person name="Labutti K."/>
            <person name="Salamov A."/>
            <person name="Andreopoulos B."/>
            <person name="Baker S.E."/>
            <person name="Barry K."/>
            <person name="Bills G."/>
            <person name="Bluhm B.H."/>
            <person name="Cannon C."/>
            <person name="Castanera R."/>
            <person name="Culley D.E."/>
            <person name="Daum C."/>
            <person name="Ezra D."/>
            <person name="Gonzalez J.B."/>
            <person name="Henrissat B."/>
            <person name="Kuo A."/>
            <person name="Liang C."/>
            <person name="Lipzen A."/>
            <person name="Lutzoni F."/>
            <person name="Magnuson J."/>
            <person name="Mondo S."/>
            <person name="Nolan M."/>
            <person name="Ohm R."/>
            <person name="Pangilinan J."/>
            <person name="Park H.-J."/>
            <person name="Ramirez L."/>
            <person name="Alfaro M."/>
            <person name="Sun H."/>
            <person name="Tritt A."/>
            <person name="Yoshinaga Y."/>
            <person name="Zwiers L.-H."/>
            <person name="Turgeon B.G."/>
            <person name="Goodwin S.B."/>
            <person name="Spatafora J.W."/>
            <person name="Crous P.W."/>
            <person name="Grigoriev I.V."/>
        </authorList>
    </citation>
    <scope>NUCLEOTIDE SEQUENCE</scope>
    <source>
        <strain evidence="2">P77</strain>
    </source>
</reference>
<proteinExistence type="predicted"/>
<keyword evidence="3" id="KW-1185">Reference proteome</keyword>
<organism evidence="2 3">
    <name type="scientific">Decorospora gaudefroyi</name>
    <dbReference type="NCBI Taxonomy" id="184978"/>
    <lineage>
        <taxon>Eukaryota</taxon>
        <taxon>Fungi</taxon>
        <taxon>Dikarya</taxon>
        <taxon>Ascomycota</taxon>
        <taxon>Pezizomycotina</taxon>
        <taxon>Dothideomycetes</taxon>
        <taxon>Pleosporomycetidae</taxon>
        <taxon>Pleosporales</taxon>
        <taxon>Pleosporineae</taxon>
        <taxon>Pleosporaceae</taxon>
        <taxon>Decorospora</taxon>
    </lineage>
</organism>
<feature type="region of interest" description="Disordered" evidence="1">
    <location>
        <begin position="1"/>
        <end position="35"/>
    </location>
</feature>
<sequence length="213" mass="23546">MTKRKRMEVEMRNHKEKKGLEKARRRSNESSGSSLWRMERRLSSSIYAHVSFSPHLNPTRHVPSLETKPAYHPVLSRARRHRNPAASASTSREGTQELRGALVDRRHAEELGSFIGCHEMAIQPTGLGCAVNKAPLGPLLLGPLPALLVVAPPSPLHLYFLLGGGYSCSVDGGLGPFRFPHPLHFVVVLDGLLRIRRRRRGFLGAVGRPHGGI</sequence>
<dbReference type="AlphaFoldDB" id="A0A6A5KLU4"/>
<evidence type="ECO:0000256" key="1">
    <source>
        <dbReference type="SAM" id="MobiDB-lite"/>
    </source>
</evidence>
<gene>
    <name evidence="2" type="ORF">BDW02DRAFT_577682</name>
</gene>
<dbReference type="Proteomes" id="UP000800040">
    <property type="component" value="Unassembled WGS sequence"/>
</dbReference>
<feature type="region of interest" description="Disordered" evidence="1">
    <location>
        <begin position="73"/>
        <end position="97"/>
    </location>
</feature>
<protein>
    <submittedName>
        <fullName evidence="2">Uncharacterized protein</fullName>
    </submittedName>
</protein>